<feature type="chain" id="PRO_5047148523" description="DUF5018 domain-containing protein" evidence="1">
    <location>
        <begin position="22"/>
        <end position="239"/>
    </location>
</feature>
<reference evidence="3" key="1">
    <citation type="journal article" date="2019" name="Int. J. Syst. Evol. Microbiol.">
        <title>The Global Catalogue of Microorganisms (GCM) 10K type strain sequencing project: providing services to taxonomists for standard genome sequencing and annotation.</title>
        <authorList>
            <consortium name="The Broad Institute Genomics Platform"/>
            <consortium name="The Broad Institute Genome Sequencing Center for Infectious Disease"/>
            <person name="Wu L."/>
            <person name="Ma J."/>
        </authorList>
    </citation>
    <scope>NUCLEOTIDE SEQUENCE [LARGE SCALE GENOMIC DNA]</scope>
    <source>
        <strain evidence="3">KCTC 42805</strain>
    </source>
</reference>
<accession>A0ABW5M973</accession>
<dbReference type="EMBL" id="JBHULN010000019">
    <property type="protein sequence ID" value="MFD2573575.1"/>
    <property type="molecule type" value="Genomic_DNA"/>
</dbReference>
<dbReference type="Gene3D" id="2.60.40.2340">
    <property type="match status" value="1"/>
</dbReference>
<keyword evidence="1" id="KW-0732">Signal</keyword>
<proteinExistence type="predicted"/>
<evidence type="ECO:0000256" key="1">
    <source>
        <dbReference type="SAM" id="SignalP"/>
    </source>
</evidence>
<keyword evidence="3" id="KW-1185">Reference proteome</keyword>
<gene>
    <name evidence="2" type="ORF">ACFSUS_23250</name>
</gene>
<comment type="caution">
    <text evidence="2">The sequence shown here is derived from an EMBL/GenBank/DDBJ whole genome shotgun (WGS) entry which is preliminary data.</text>
</comment>
<protein>
    <recommendedName>
        <fullName evidence="4">DUF5018 domain-containing protein</fullName>
    </recommendedName>
</protein>
<organism evidence="2 3">
    <name type="scientific">Spirosoma soli</name>
    <dbReference type="NCBI Taxonomy" id="1770529"/>
    <lineage>
        <taxon>Bacteria</taxon>
        <taxon>Pseudomonadati</taxon>
        <taxon>Bacteroidota</taxon>
        <taxon>Cytophagia</taxon>
        <taxon>Cytophagales</taxon>
        <taxon>Cytophagaceae</taxon>
        <taxon>Spirosoma</taxon>
    </lineage>
</organism>
<evidence type="ECO:0000313" key="3">
    <source>
        <dbReference type="Proteomes" id="UP001597469"/>
    </source>
</evidence>
<name>A0ABW5M973_9BACT</name>
<dbReference type="Proteomes" id="UP001597469">
    <property type="component" value="Unassembled WGS sequence"/>
</dbReference>
<sequence length="239" mass="25544">MKTIRINTVCLLFLLSFILTQCTKEDATPVTPKSSAKSLDTPAIEGLTGASSTFDATTNSYTMTVPGGTDITAIKFTFALPTGATAKPASGSTQNFTKPVTYTVTAEDGSAQAFTVNVVYKSAWVTSQDRYDAIRIKAQRVSGVALSSAIPAFAAFATGAVVTDADAAYIINTADFVRSYEDSQYIVWQSLDKTKLEYYSVGLTKASGAVEVRKGTNLTLDKNGNFASYKPGWYLGYSK</sequence>
<evidence type="ECO:0000313" key="2">
    <source>
        <dbReference type="EMBL" id="MFD2573575.1"/>
    </source>
</evidence>
<evidence type="ECO:0008006" key="4">
    <source>
        <dbReference type="Google" id="ProtNLM"/>
    </source>
</evidence>
<dbReference type="RefSeq" id="WP_381526385.1">
    <property type="nucleotide sequence ID" value="NZ_JBHULN010000019.1"/>
</dbReference>
<feature type="signal peptide" evidence="1">
    <location>
        <begin position="1"/>
        <end position="21"/>
    </location>
</feature>